<sequence length="366" mass="39293">MDRNGFLTVFVFIFIVAEASNASLLSKHRILIGEPQNDSSTVPGKDSPVPSPPPPPPSPPPPVSSSGGNRSVPMADDDPSKNKTDTLPPAKTPKADPGPRGLNNNTKTDEGKDPNKEKKDPNPTPDTESKKDPNPVPATTPKQDPNSKQLKDEPNSASAPPEGGKVKSKEIEKEKNDNVNNSQNADRESCDGIIKRCQIKDVVVACIKSFDSGSKEVVILVQNIGDSTLKAKVSAENTKMDLKIAKHKNEKVTISLDIDRSTKITLNTANGELLIFGGTWAFCKARKRKQRTGGGVPYQELEMGLPESVSATAVETAEGWDQGWDDDWDGDNAVKSPGAHLVGSISANGLTSRSANKDGWENDWDD</sequence>
<keyword evidence="2" id="KW-0732">Signal</keyword>
<organism evidence="4 5">
    <name type="scientific">Prunus dulcis</name>
    <name type="common">Almond</name>
    <name type="synonym">Amygdalus dulcis</name>
    <dbReference type="NCBI Taxonomy" id="3755"/>
    <lineage>
        <taxon>Eukaryota</taxon>
        <taxon>Viridiplantae</taxon>
        <taxon>Streptophyta</taxon>
        <taxon>Embryophyta</taxon>
        <taxon>Tracheophyta</taxon>
        <taxon>Spermatophyta</taxon>
        <taxon>Magnoliopsida</taxon>
        <taxon>eudicotyledons</taxon>
        <taxon>Gunneridae</taxon>
        <taxon>Pentapetalae</taxon>
        <taxon>rosids</taxon>
        <taxon>fabids</taxon>
        <taxon>Rosales</taxon>
        <taxon>Rosaceae</taxon>
        <taxon>Amygdaloideae</taxon>
        <taxon>Amygdaleae</taxon>
        <taxon>Prunus</taxon>
    </lineage>
</organism>
<evidence type="ECO:0000256" key="2">
    <source>
        <dbReference type="SAM" id="SignalP"/>
    </source>
</evidence>
<evidence type="ECO:0000256" key="1">
    <source>
        <dbReference type="SAM" id="MobiDB-lite"/>
    </source>
</evidence>
<feature type="compositionally biased region" description="Pro residues" evidence="1">
    <location>
        <begin position="49"/>
        <end position="63"/>
    </location>
</feature>
<gene>
    <name evidence="4" type="ORF">L3X38_035165</name>
</gene>
<reference evidence="4 5" key="1">
    <citation type="journal article" date="2022" name="G3 (Bethesda)">
        <title>Whole-genome sequence and methylome profiling of the almond [Prunus dulcis (Mill.) D.A. Webb] cultivar 'Nonpareil'.</title>
        <authorList>
            <person name="D'Amico-Willman K.M."/>
            <person name="Ouma W.Z."/>
            <person name="Meulia T."/>
            <person name="Sideli G.M."/>
            <person name="Gradziel T.M."/>
            <person name="Fresnedo-Ramirez J."/>
        </authorList>
    </citation>
    <scope>NUCLEOTIDE SEQUENCE [LARGE SCALE GENOMIC DNA]</scope>
    <source>
        <strain evidence="4">Clone GOH B32 T37-40</strain>
    </source>
</reference>
<protein>
    <recommendedName>
        <fullName evidence="3">DUF7356 domain-containing protein</fullName>
    </recommendedName>
</protein>
<dbReference type="AlphaFoldDB" id="A0AAD4YYF2"/>
<dbReference type="PANTHER" id="PTHR34200">
    <property type="entry name" value="DENTIN SIALOPHOSPHOPROTEIN-LIKE ISOFORM X1"/>
    <property type="match status" value="1"/>
</dbReference>
<feature type="signal peptide" evidence="2">
    <location>
        <begin position="1"/>
        <end position="22"/>
    </location>
</feature>
<dbReference type="EMBL" id="JAJFAZ020000006">
    <property type="protein sequence ID" value="KAI5326091.1"/>
    <property type="molecule type" value="Genomic_DNA"/>
</dbReference>
<dbReference type="Proteomes" id="UP001054821">
    <property type="component" value="Chromosome 6"/>
</dbReference>
<feature type="compositionally biased region" description="Basic and acidic residues" evidence="1">
    <location>
        <begin position="107"/>
        <end position="133"/>
    </location>
</feature>
<proteinExistence type="predicted"/>
<feature type="domain" description="DUF7356" evidence="3">
    <location>
        <begin position="182"/>
        <end position="272"/>
    </location>
</feature>
<evidence type="ECO:0000313" key="4">
    <source>
        <dbReference type="EMBL" id="KAI5326091.1"/>
    </source>
</evidence>
<accession>A0AAD4YYF2</accession>
<name>A0AAD4YYF2_PRUDU</name>
<dbReference type="PANTHER" id="PTHR34200:SF2">
    <property type="entry name" value="TRANSMEMBRANE PROTEIN"/>
    <property type="match status" value="1"/>
</dbReference>
<evidence type="ECO:0000313" key="5">
    <source>
        <dbReference type="Proteomes" id="UP001054821"/>
    </source>
</evidence>
<dbReference type="Pfam" id="PF24053">
    <property type="entry name" value="DUF7356"/>
    <property type="match status" value="1"/>
</dbReference>
<comment type="caution">
    <text evidence="4">The sequence shown here is derived from an EMBL/GenBank/DDBJ whole genome shotgun (WGS) entry which is preliminary data.</text>
</comment>
<feature type="chain" id="PRO_5042292395" description="DUF7356 domain-containing protein" evidence="2">
    <location>
        <begin position="23"/>
        <end position="366"/>
    </location>
</feature>
<feature type="region of interest" description="Disordered" evidence="1">
    <location>
        <begin position="34"/>
        <end position="187"/>
    </location>
</feature>
<feature type="compositionally biased region" description="Basic and acidic residues" evidence="1">
    <location>
        <begin position="164"/>
        <end position="177"/>
    </location>
</feature>
<evidence type="ECO:0000259" key="3">
    <source>
        <dbReference type="Pfam" id="PF24053"/>
    </source>
</evidence>
<dbReference type="InterPro" id="IPR055780">
    <property type="entry name" value="DUF7356"/>
</dbReference>
<keyword evidence="5" id="KW-1185">Reference proteome</keyword>